<gene>
    <name evidence="2" type="ORF">HJG63_011319</name>
</gene>
<comment type="caution">
    <text evidence="2">The sequence shown here is derived from an EMBL/GenBank/DDBJ whole genome shotgun (WGS) entry which is preliminary data.</text>
</comment>
<protein>
    <submittedName>
        <fullName evidence="2">Uncharacterized protein</fullName>
    </submittedName>
</protein>
<sequence length="133" mass="15486">MDILVQGMHMSLCTAGICSEVPVLQFPGSHHIALYNGCMYLPAEYMDFQFPQILANTWSSRLLSIFLSDEQEILSHCFNFHFPDFPERLSIVSYVIICCCCFFSLNHLFIPFTCFSVWLFIFFLLIFKVLNIF</sequence>
<evidence type="ECO:0000313" key="3">
    <source>
        <dbReference type="Proteomes" id="UP000593571"/>
    </source>
</evidence>
<reference evidence="2 3" key="1">
    <citation type="journal article" date="2020" name="Nature">
        <title>Six reference-quality genomes reveal evolution of bat adaptations.</title>
        <authorList>
            <person name="Jebb D."/>
            <person name="Huang Z."/>
            <person name="Pippel M."/>
            <person name="Hughes G.M."/>
            <person name="Lavrichenko K."/>
            <person name="Devanna P."/>
            <person name="Winkler S."/>
            <person name="Jermiin L.S."/>
            <person name="Skirmuntt E.C."/>
            <person name="Katzourakis A."/>
            <person name="Burkitt-Gray L."/>
            <person name="Ray D.A."/>
            <person name="Sullivan K.A.M."/>
            <person name="Roscito J.G."/>
            <person name="Kirilenko B.M."/>
            <person name="Davalos L.M."/>
            <person name="Corthals A.P."/>
            <person name="Power M.L."/>
            <person name="Jones G."/>
            <person name="Ransome R.D."/>
            <person name="Dechmann D.K.N."/>
            <person name="Locatelli A.G."/>
            <person name="Puechmaille S.J."/>
            <person name="Fedrigo O."/>
            <person name="Jarvis E.D."/>
            <person name="Hiller M."/>
            <person name="Vernes S.C."/>
            <person name="Myers E.W."/>
            <person name="Teeling E.C."/>
        </authorList>
    </citation>
    <scope>NUCLEOTIDE SEQUENCE [LARGE SCALE GENOMIC DNA]</scope>
    <source>
        <strain evidence="2">MRouAeg1</strain>
        <tissue evidence="2">Muscle</tissue>
    </source>
</reference>
<accession>A0A7J8H138</accession>
<evidence type="ECO:0000313" key="2">
    <source>
        <dbReference type="EMBL" id="KAF6465976.1"/>
    </source>
</evidence>
<keyword evidence="1" id="KW-0812">Transmembrane</keyword>
<organism evidence="2 3">
    <name type="scientific">Rousettus aegyptiacus</name>
    <name type="common">Egyptian fruit bat</name>
    <name type="synonym">Pteropus aegyptiacus</name>
    <dbReference type="NCBI Taxonomy" id="9407"/>
    <lineage>
        <taxon>Eukaryota</taxon>
        <taxon>Metazoa</taxon>
        <taxon>Chordata</taxon>
        <taxon>Craniata</taxon>
        <taxon>Vertebrata</taxon>
        <taxon>Euteleostomi</taxon>
        <taxon>Mammalia</taxon>
        <taxon>Eutheria</taxon>
        <taxon>Laurasiatheria</taxon>
        <taxon>Chiroptera</taxon>
        <taxon>Yinpterochiroptera</taxon>
        <taxon>Pteropodoidea</taxon>
        <taxon>Pteropodidae</taxon>
        <taxon>Rousettinae</taxon>
        <taxon>Rousettus</taxon>
    </lineage>
</organism>
<dbReference type="EMBL" id="JACASE010000005">
    <property type="protein sequence ID" value="KAF6465976.1"/>
    <property type="molecule type" value="Genomic_DNA"/>
</dbReference>
<evidence type="ECO:0000256" key="1">
    <source>
        <dbReference type="SAM" id="Phobius"/>
    </source>
</evidence>
<name>A0A7J8H138_ROUAE</name>
<keyword evidence="1" id="KW-1133">Transmembrane helix</keyword>
<feature type="transmembrane region" description="Helical" evidence="1">
    <location>
        <begin position="91"/>
        <end position="109"/>
    </location>
</feature>
<keyword evidence="1" id="KW-0472">Membrane</keyword>
<keyword evidence="3" id="KW-1185">Reference proteome</keyword>
<dbReference type="AlphaFoldDB" id="A0A7J8H138"/>
<feature type="transmembrane region" description="Helical" evidence="1">
    <location>
        <begin position="115"/>
        <end position="132"/>
    </location>
</feature>
<dbReference type="Proteomes" id="UP000593571">
    <property type="component" value="Unassembled WGS sequence"/>
</dbReference>
<proteinExistence type="predicted"/>